<sequence length="129" mass="13698">MSSIADYAALLIDAGEYSGRNDIAHLFPRFVGLAELKLNRMLRVSDMEATTAISAVEGDAPLPADFLEARQVLTASGRPIRAMALQQLAASVPAGASAPLGYAVVGNRIRAFPPGSYGLTLTYYTRIVL</sequence>
<dbReference type="OrthoDB" id="7366738at2"/>
<protein>
    <submittedName>
        <fullName evidence="1">Uncharacterized protein</fullName>
    </submittedName>
</protein>
<dbReference type="Pfam" id="PF24175">
    <property type="entry name" value="SU10_adaptor"/>
    <property type="match status" value="1"/>
</dbReference>
<dbReference type="InterPro" id="IPR056209">
    <property type="entry name" value="SU10_adaptor"/>
</dbReference>
<dbReference type="Proteomes" id="UP001055460">
    <property type="component" value="Chromosome"/>
</dbReference>
<name>A0A9Q8YCK9_ENSAD</name>
<evidence type="ECO:0000313" key="1">
    <source>
        <dbReference type="EMBL" id="USJ25184.1"/>
    </source>
</evidence>
<reference evidence="1" key="1">
    <citation type="submission" date="2022-06" db="EMBL/GenBank/DDBJ databases">
        <title>Physiological and biochemical characterization and genomic elucidation of a strain of the genus Ensifer adhaerens M8 that combines arsenic oxidation and chromium reduction.</title>
        <authorList>
            <person name="Li X."/>
            <person name="Yu c."/>
        </authorList>
    </citation>
    <scope>NUCLEOTIDE SEQUENCE</scope>
    <source>
        <strain evidence="1">M8</strain>
    </source>
</reference>
<dbReference type="RefSeq" id="WP_090294065.1">
    <property type="nucleotide sequence ID" value="NZ_CAXURO020000001.1"/>
</dbReference>
<proteinExistence type="predicted"/>
<evidence type="ECO:0000313" key="2">
    <source>
        <dbReference type="Proteomes" id="UP001055460"/>
    </source>
</evidence>
<dbReference type="EMBL" id="CP098807">
    <property type="protein sequence ID" value="USJ25184.1"/>
    <property type="molecule type" value="Genomic_DNA"/>
</dbReference>
<accession>A0A9Q8YCK9</accession>
<organism evidence="1 2">
    <name type="scientific">Ensifer adhaerens</name>
    <name type="common">Sinorhizobium morelense</name>
    <dbReference type="NCBI Taxonomy" id="106592"/>
    <lineage>
        <taxon>Bacteria</taxon>
        <taxon>Pseudomonadati</taxon>
        <taxon>Pseudomonadota</taxon>
        <taxon>Alphaproteobacteria</taxon>
        <taxon>Hyphomicrobiales</taxon>
        <taxon>Rhizobiaceae</taxon>
        <taxon>Sinorhizobium/Ensifer group</taxon>
        <taxon>Ensifer</taxon>
    </lineage>
</organism>
<gene>
    <name evidence="1" type="ORF">NE863_09525</name>
</gene>
<dbReference type="AlphaFoldDB" id="A0A9Q8YCK9"/>